<feature type="chain" id="PRO_5013367719" evidence="1">
    <location>
        <begin position="23"/>
        <end position="202"/>
    </location>
</feature>
<comment type="caution">
    <text evidence="2">The sequence shown here is derived from an EMBL/GenBank/DDBJ whole genome shotgun (WGS) entry which is preliminary data.</text>
</comment>
<keyword evidence="1" id="KW-0732">Signal</keyword>
<dbReference type="STRING" id="1963862.B4O97_03310"/>
<dbReference type="EMBL" id="MWQY01000003">
    <property type="protein sequence ID" value="ORC37231.1"/>
    <property type="molecule type" value="Genomic_DNA"/>
</dbReference>
<name>A0A1Y1S178_9SPIO</name>
<dbReference type="AlphaFoldDB" id="A0A1Y1S178"/>
<organism evidence="2 3">
    <name type="scientific">Marispirochaeta aestuarii</name>
    <dbReference type="NCBI Taxonomy" id="1963862"/>
    <lineage>
        <taxon>Bacteria</taxon>
        <taxon>Pseudomonadati</taxon>
        <taxon>Spirochaetota</taxon>
        <taxon>Spirochaetia</taxon>
        <taxon>Spirochaetales</taxon>
        <taxon>Spirochaetaceae</taxon>
        <taxon>Marispirochaeta</taxon>
    </lineage>
</organism>
<dbReference type="Proteomes" id="UP000192343">
    <property type="component" value="Unassembled WGS sequence"/>
</dbReference>
<keyword evidence="3" id="KW-1185">Reference proteome</keyword>
<reference evidence="2 3" key="1">
    <citation type="submission" date="2017-03" db="EMBL/GenBank/DDBJ databases">
        <title>Draft Genome sequence of Marispirochaeta sp. strain JC444.</title>
        <authorList>
            <person name="Shivani Y."/>
            <person name="Subhash Y."/>
            <person name="Sasikala C."/>
            <person name="Ramana C."/>
        </authorList>
    </citation>
    <scope>NUCLEOTIDE SEQUENCE [LARGE SCALE GENOMIC DNA]</scope>
    <source>
        <strain evidence="2 3">JC444</strain>
    </source>
</reference>
<feature type="signal peptide" evidence="1">
    <location>
        <begin position="1"/>
        <end position="22"/>
    </location>
</feature>
<sequence length="202" mass="24469">MNVRTLVILLLSILVFPQVASAYPVQYAEQFYKLFHTQLYRYPENYEENIWYLERALTSDFCNPLYALGRPINDSTDWAKYRALFKMHVNLKIIEQYRGLAAKFNREKAYFFNAPWKEENLESLKIAEHFFRAALYYWPEARRWARNASTKPWDHYEGIEAWEDERYRIMQGELDYGEIIRMDLEHLGRVRAEFEAMDENTY</sequence>
<proteinExistence type="predicted"/>
<evidence type="ECO:0000256" key="1">
    <source>
        <dbReference type="SAM" id="SignalP"/>
    </source>
</evidence>
<evidence type="ECO:0000313" key="2">
    <source>
        <dbReference type="EMBL" id="ORC37231.1"/>
    </source>
</evidence>
<gene>
    <name evidence="2" type="ORF">B4O97_03310</name>
</gene>
<evidence type="ECO:0000313" key="3">
    <source>
        <dbReference type="Proteomes" id="UP000192343"/>
    </source>
</evidence>
<dbReference type="OrthoDB" id="350374at2"/>
<accession>A0A1Y1S178</accession>
<protein>
    <submittedName>
        <fullName evidence="2">Uncharacterized protein</fullName>
    </submittedName>
</protein>